<evidence type="ECO:0000313" key="1">
    <source>
        <dbReference type="EMBL" id="QDS42719.1"/>
    </source>
</evidence>
<geneLocation type="plasmid" evidence="1">
    <name>pSALNBL118</name>
</geneLocation>
<gene>
    <name evidence="1" type="ORF">FP479_14185</name>
</gene>
<dbReference type="AlphaFoldDB" id="A0A517JLH2"/>
<reference evidence="1" key="1">
    <citation type="submission" date="2019-07" db="EMBL/GenBank/DDBJ databases">
        <title>Comparative genomics of plasmid bearing Staphylococcus aureus strains isolated from various retail meats.</title>
        <authorList>
            <person name="Neyaz L."/>
            <person name="Karki A.B."/>
            <person name="Fakhr M.K."/>
        </authorList>
    </citation>
    <scope>NUCLEOTIDE SEQUENCE</scope>
    <source>
        <strain evidence="1">B3-4A</strain>
        <plasmid evidence="1">pSALNBL118</plasmid>
    </source>
</reference>
<dbReference type="EMBL" id="CP042014">
    <property type="protein sequence ID" value="QDS42719.1"/>
    <property type="molecule type" value="Genomic_DNA"/>
</dbReference>
<organism evidence="1">
    <name type="scientific">Staphylococcus aureus</name>
    <dbReference type="NCBI Taxonomy" id="1280"/>
    <lineage>
        <taxon>Bacteria</taxon>
        <taxon>Bacillati</taxon>
        <taxon>Bacillota</taxon>
        <taxon>Bacilli</taxon>
        <taxon>Bacillales</taxon>
        <taxon>Staphylococcaceae</taxon>
        <taxon>Staphylococcus</taxon>
    </lineage>
</organism>
<accession>A0A517JLH2</accession>
<protein>
    <submittedName>
        <fullName evidence="1">Uncharacterized protein</fullName>
    </submittedName>
</protein>
<name>A0A517JLH2_STAAU</name>
<keyword evidence="1" id="KW-0614">Plasmid</keyword>
<dbReference type="RefSeq" id="WP_145377489.1">
    <property type="nucleotide sequence ID" value="NZ_CP042014.1"/>
</dbReference>
<proteinExistence type="predicted"/>
<sequence length="128" mass="14548">MQSPQLQLYNKAFDLSTGYGVPVVSKKEMTDELPYPFIVLGKMDGHMNIRTFDSFDGLTSVTVDVWSKYDDLGSHDAIVYGLQKNLSQLEVLPNYQIRINDLTINQLPDNTTNQLLVHSQIVAEYDTY</sequence>